<comment type="caution">
    <text evidence="1">The sequence shown here is derived from an EMBL/GenBank/DDBJ whole genome shotgun (WGS) entry which is preliminary data.</text>
</comment>
<reference evidence="1" key="1">
    <citation type="submission" date="2021-01" db="EMBL/GenBank/DDBJ databases">
        <authorList>
            <consortium name="Genoscope - CEA"/>
            <person name="William W."/>
        </authorList>
    </citation>
    <scope>NUCLEOTIDE SEQUENCE</scope>
</reference>
<organism evidence="1 2">
    <name type="scientific">Paramecium octaurelia</name>
    <dbReference type="NCBI Taxonomy" id="43137"/>
    <lineage>
        <taxon>Eukaryota</taxon>
        <taxon>Sar</taxon>
        <taxon>Alveolata</taxon>
        <taxon>Ciliophora</taxon>
        <taxon>Intramacronucleata</taxon>
        <taxon>Oligohymenophorea</taxon>
        <taxon>Peniculida</taxon>
        <taxon>Parameciidae</taxon>
        <taxon>Paramecium</taxon>
    </lineage>
</organism>
<evidence type="ECO:0000313" key="2">
    <source>
        <dbReference type="Proteomes" id="UP000683925"/>
    </source>
</evidence>
<protein>
    <submittedName>
        <fullName evidence="1">Uncharacterized protein</fullName>
    </submittedName>
</protein>
<gene>
    <name evidence="1" type="ORF">POCTA_138.1.T2180010</name>
</gene>
<dbReference type="AlphaFoldDB" id="A0A8S1YK94"/>
<evidence type="ECO:0000313" key="1">
    <source>
        <dbReference type="EMBL" id="CAD8215256.1"/>
    </source>
</evidence>
<keyword evidence="2" id="KW-1185">Reference proteome</keyword>
<name>A0A8S1YK94_PAROT</name>
<sequence>MFQVTPTDSLLVHVNKTTCLNIKGDNQTKQCYQDVGGKCKMKDCTDNTDSQAHSDCNALLPELMCQKGNWMYTQDLIMVAYSGATDDCLPFTTNTGSDICTRSETCFKSRSNWNKNCLLYHADYRFKFGNTDCNYILTGPKDNLKQTQLKFSYNILSWLCSYNIGVTVSGLTNISCENYNGKASCKLKATVYYVPLALCASYTIRMVQQINQHGVSFILPYCNCNKRLDDGLCQFANNKCITTRTACIGYSLTEITSGQATYCSDLRSGNSGTVKQFANISATSPTNCFNAVVLIIPSYNDPAVIDVEASNTISSPTSEEDFNQELEVVNSIQKHVMLELYMQVILFLLYNLEMISNTFVRIYLMIQNILTCAVGKTACTEYSGSRQFMILLTNNSHTQFSLILIVQISDHLE</sequence>
<dbReference type="EMBL" id="CAJJDP010000222">
    <property type="protein sequence ID" value="CAD8215256.1"/>
    <property type="molecule type" value="Genomic_DNA"/>
</dbReference>
<dbReference type="Proteomes" id="UP000683925">
    <property type="component" value="Unassembled WGS sequence"/>
</dbReference>
<accession>A0A8S1YK94</accession>
<proteinExistence type="predicted"/>